<comment type="cofactor">
    <cofactor evidence="1 8 9">
        <name>pyridoxal 5'-phosphate</name>
        <dbReference type="ChEBI" id="CHEBI:597326"/>
    </cofactor>
</comment>
<dbReference type="InterPro" id="IPR015421">
    <property type="entry name" value="PyrdxlP-dep_Trfase_major"/>
</dbReference>
<keyword evidence="4 8" id="KW-0663">Pyridoxal phosphate</keyword>
<name>A0AAI8SIC6_MYCAV</name>
<dbReference type="Pfam" id="PF03841">
    <property type="entry name" value="SelA"/>
    <property type="match status" value="1"/>
</dbReference>
<dbReference type="Gene3D" id="3.40.640.10">
    <property type="entry name" value="Type I PLP-dependent aspartate aminotransferase-like (Major domain)"/>
    <property type="match status" value="1"/>
</dbReference>
<organism evidence="10 11">
    <name type="scientific">Mycobacterium avium subsp. hominissuis</name>
    <dbReference type="NCBI Taxonomy" id="439334"/>
    <lineage>
        <taxon>Bacteria</taxon>
        <taxon>Bacillati</taxon>
        <taxon>Actinomycetota</taxon>
        <taxon>Actinomycetes</taxon>
        <taxon>Mycobacteriales</taxon>
        <taxon>Mycobacteriaceae</taxon>
        <taxon>Mycobacterium</taxon>
        <taxon>Mycobacterium avium complex (MAC)</taxon>
    </lineage>
</organism>
<sequence length="363" mass="36789">MINATGVVVHTNLGRAPLSRAALDAVVAAGGATDVEFDLATGRRARRGRGALAALARAVPAAGGVHVVNNNAAALLLVALTLAPGREIVLSRGELVEIGDGFRIPELLESTGARLREVGTTNRTGLRDYTEALGPQTGFVLKVHPSNFHVTGFTSAVGVAALAAELRTRDIPLVVDIGSGLLAPHPVLPDEPDATSTLADGADLVTASGDKLLGGPQAGLLFGRGDLVERLRRHPAARALRVDKLTLAALEATLTGPPPPVAAALDADVGRLRARAQSLAAALPADADAVALDCVAAVGGGGAPGVELPSAAVSLPERYAAALRAGRPPVVGRLEGGRCLLDLRTVSPEDDELLAAAVRACSS</sequence>
<evidence type="ECO:0000256" key="6">
    <source>
        <dbReference type="ARBA" id="ARBA00023266"/>
    </source>
</evidence>
<evidence type="ECO:0000256" key="4">
    <source>
        <dbReference type="ARBA" id="ARBA00022898"/>
    </source>
</evidence>
<evidence type="ECO:0000256" key="2">
    <source>
        <dbReference type="ARBA" id="ARBA00022490"/>
    </source>
</evidence>
<evidence type="ECO:0000256" key="1">
    <source>
        <dbReference type="ARBA" id="ARBA00001933"/>
    </source>
</evidence>
<comment type="subcellular location">
    <subcellularLocation>
        <location evidence="8">Cytoplasm</location>
    </subcellularLocation>
</comment>
<keyword evidence="2 8" id="KW-0963">Cytoplasm</keyword>
<dbReference type="NCBIfam" id="TIGR00474">
    <property type="entry name" value="selA"/>
    <property type="match status" value="1"/>
</dbReference>
<dbReference type="GO" id="GO:0001717">
    <property type="term" value="P:conversion of seryl-tRNAsec to selenocys-tRNAsec"/>
    <property type="evidence" value="ECO:0007669"/>
    <property type="project" value="UniProtKB-UniRule"/>
</dbReference>
<dbReference type="GO" id="GO:0001514">
    <property type="term" value="P:selenocysteine incorporation"/>
    <property type="evidence" value="ECO:0007669"/>
    <property type="project" value="UniProtKB-UniRule"/>
</dbReference>
<dbReference type="HAMAP" id="MF_00423">
    <property type="entry name" value="SelA"/>
    <property type="match status" value="1"/>
</dbReference>
<dbReference type="PANTHER" id="PTHR32328:SF0">
    <property type="entry name" value="L-SERYL-TRNA(SEC) SELENIUM TRANSFERASE"/>
    <property type="match status" value="1"/>
</dbReference>
<dbReference type="InterPro" id="IPR015424">
    <property type="entry name" value="PyrdxlP-dep_Trfase"/>
</dbReference>
<comment type="catalytic activity">
    <reaction evidence="8">
        <text>L-seryl-tRNA(Sec) + selenophosphate + H(+) = L-selenocysteinyl-tRNA(Sec) + phosphate</text>
        <dbReference type="Rhea" id="RHEA:22728"/>
        <dbReference type="Rhea" id="RHEA-COMP:9742"/>
        <dbReference type="Rhea" id="RHEA-COMP:9743"/>
        <dbReference type="ChEBI" id="CHEBI:15378"/>
        <dbReference type="ChEBI" id="CHEBI:16144"/>
        <dbReference type="ChEBI" id="CHEBI:43474"/>
        <dbReference type="ChEBI" id="CHEBI:78533"/>
        <dbReference type="ChEBI" id="CHEBI:78573"/>
        <dbReference type="EC" id="2.9.1.1"/>
    </reaction>
</comment>
<dbReference type="Proteomes" id="UP000327362">
    <property type="component" value="Chromosome"/>
</dbReference>
<evidence type="ECO:0000313" key="10">
    <source>
        <dbReference type="EMBL" id="BBN45889.1"/>
    </source>
</evidence>
<dbReference type="GO" id="GO:0005737">
    <property type="term" value="C:cytoplasm"/>
    <property type="evidence" value="ECO:0007669"/>
    <property type="project" value="UniProtKB-SubCell"/>
</dbReference>
<dbReference type="InterPro" id="IPR004534">
    <property type="entry name" value="SelA_trans"/>
</dbReference>
<keyword evidence="5 8" id="KW-0648">Protein biosynthesis</keyword>
<evidence type="ECO:0000256" key="7">
    <source>
        <dbReference type="ARBA" id="ARBA00044507"/>
    </source>
</evidence>
<feature type="modified residue" description="N6-(pyridoxal phosphate)lysine" evidence="8 9">
    <location>
        <position position="211"/>
    </location>
</feature>
<protein>
    <recommendedName>
        <fullName evidence="8">L-seryl-tRNA(Sec) selenium transferase</fullName>
        <ecNumber evidence="8">2.9.1.1</ecNumber>
    </recommendedName>
    <alternativeName>
        <fullName evidence="8">Selenocysteine synthase</fullName>
        <shortName evidence="8">Sec synthase</shortName>
    </alternativeName>
    <alternativeName>
        <fullName evidence="8">Selenocysteinyl-tRNA(Sec) synthase</fullName>
    </alternativeName>
</protein>
<dbReference type="InterPro" id="IPR018319">
    <property type="entry name" value="SelA-like"/>
</dbReference>
<evidence type="ECO:0000256" key="8">
    <source>
        <dbReference type="HAMAP-Rule" id="MF_00423"/>
    </source>
</evidence>
<accession>A0AAI8SIC6</accession>
<gene>
    <name evidence="8 10" type="primary">selA</name>
    <name evidence="10" type="ORF">JPH1_03640</name>
</gene>
<keyword evidence="6 8" id="KW-0711">Selenium</keyword>
<dbReference type="EMBL" id="AP020326">
    <property type="protein sequence ID" value="BBN45889.1"/>
    <property type="molecule type" value="Genomic_DNA"/>
</dbReference>
<comment type="similarity">
    <text evidence="7 8">Belongs to the SelA family.</text>
</comment>
<dbReference type="SUPFAM" id="SSF53383">
    <property type="entry name" value="PLP-dependent transferases"/>
    <property type="match status" value="1"/>
</dbReference>
<keyword evidence="3 8" id="KW-0808">Transferase</keyword>
<proteinExistence type="inferred from homology"/>
<evidence type="ECO:0000256" key="3">
    <source>
        <dbReference type="ARBA" id="ARBA00022679"/>
    </source>
</evidence>
<dbReference type="EC" id="2.9.1.1" evidence="8"/>
<dbReference type="Gene3D" id="3.90.1150.180">
    <property type="match status" value="1"/>
</dbReference>
<reference evidence="10 11" key="1">
    <citation type="submission" date="2019-09" db="EMBL/GenBank/DDBJ databases">
        <title>Complete genome sequence of Mycobacterium avium subsp. hominissuis strain JP-H-1.</title>
        <authorList>
            <person name="Kinoshita Y."/>
            <person name="Niwa H."/>
            <person name="Uchida-Fujii E."/>
            <person name="Nukada T."/>
        </authorList>
    </citation>
    <scope>NUCLEOTIDE SEQUENCE [LARGE SCALE GENOMIC DNA]</scope>
    <source>
        <strain evidence="10 11">JP-H-1</strain>
    </source>
</reference>
<comment type="pathway">
    <text evidence="8">Aminoacyl-tRNA biosynthesis; selenocysteinyl-tRNA(Sec) biosynthesis; selenocysteinyl-tRNA(Sec) from L-seryl-tRNA(Sec) (bacterial route): step 1/1.</text>
</comment>
<evidence type="ECO:0000256" key="9">
    <source>
        <dbReference type="PIRSR" id="PIRSR618319-50"/>
    </source>
</evidence>
<evidence type="ECO:0000313" key="11">
    <source>
        <dbReference type="Proteomes" id="UP000327362"/>
    </source>
</evidence>
<dbReference type="AlphaFoldDB" id="A0AAI8SIC6"/>
<dbReference type="PANTHER" id="PTHR32328">
    <property type="entry name" value="L-SERYL-TRNA(SEC) SELENIUM TRANSFERASE"/>
    <property type="match status" value="1"/>
</dbReference>
<evidence type="ECO:0000256" key="5">
    <source>
        <dbReference type="ARBA" id="ARBA00022917"/>
    </source>
</evidence>
<comment type="function">
    <text evidence="8">Converts seryl-tRNA(Sec) to selenocysteinyl-tRNA(Sec) required for selenoprotein biosynthesis.</text>
</comment>
<dbReference type="GO" id="GO:0004125">
    <property type="term" value="F:L-seryl-tRNA(Sec) selenium transferase activity"/>
    <property type="evidence" value="ECO:0007669"/>
    <property type="project" value="UniProtKB-UniRule"/>
</dbReference>